<dbReference type="PANTHER" id="PTHR43756">
    <property type="entry name" value="CHOLINE MONOOXYGENASE, CHLOROPLASTIC"/>
    <property type="match status" value="1"/>
</dbReference>
<evidence type="ECO:0000256" key="6">
    <source>
        <dbReference type="ARBA" id="ARBA00023004"/>
    </source>
</evidence>
<dbReference type="Gene3D" id="3.90.380.10">
    <property type="entry name" value="Naphthalene 1,2-dioxygenase Alpha Subunit, Chain A, domain 1"/>
    <property type="match status" value="1"/>
</dbReference>
<dbReference type="AlphaFoldDB" id="A0A120FKM6"/>
<keyword evidence="2" id="KW-0001">2Fe-2S</keyword>
<proteinExistence type="inferred from homology"/>
<dbReference type="Pfam" id="PF00848">
    <property type="entry name" value="Ring_hydroxyl_A"/>
    <property type="match status" value="1"/>
</dbReference>
<dbReference type="CDD" id="cd08879">
    <property type="entry name" value="RHO_alpha_C_AntDO-like"/>
    <property type="match status" value="1"/>
</dbReference>
<dbReference type="Pfam" id="PF00355">
    <property type="entry name" value="Rieske"/>
    <property type="match status" value="1"/>
</dbReference>
<dbReference type="Proteomes" id="UP000057737">
    <property type="component" value="Unassembled WGS sequence"/>
</dbReference>
<evidence type="ECO:0000256" key="1">
    <source>
        <dbReference type="ARBA" id="ARBA00008751"/>
    </source>
</evidence>
<keyword evidence="4 10" id="KW-0223">Dioxygenase</keyword>
<dbReference type="Gene3D" id="2.102.10.10">
    <property type="entry name" value="Rieske [2Fe-2S] iron-sulphur domain"/>
    <property type="match status" value="1"/>
</dbReference>
<evidence type="ECO:0000256" key="5">
    <source>
        <dbReference type="ARBA" id="ARBA00023002"/>
    </source>
</evidence>
<keyword evidence="6" id="KW-0408">Iron</keyword>
<accession>A0A120FKM6</accession>
<dbReference type="InterPro" id="IPR001663">
    <property type="entry name" value="Rng_hydr_dOase-A"/>
</dbReference>
<dbReference type="EMBL" id="LNCU01000092">
    <property type="protein sequence ID" value="KWV50931.1"/>
    <property type="molecule type" value="Genomic_DNA"/>
</dbReference>
<keyword evidence="5" id="KW-0560">Oxidoreductase</keyword>
<gene>
    <name evidence="10" type="ORF">AS156_13995</name>
</gene>
<dbReference type="PRINTS" id="PR00090">
    <property type="entry name" value="RNGDIOXGNASE"/>
</dbReference>
<evidence type="ECO:0000313" key="11">
    <source>
        <dbReference type="Proteomes" id="UP000057737"/>
    </source>
</evidence>
<dbReference type="CDD" id="cd03469">
    <property type="entry name" value="Rieske_RO_Alpha_N"/>
    <property type="match status" value="1"/>
</dbReference>
<dbReference type="SUPFAM" id="SSF50022">
    <property type="entry name" value="ISP domain"/>
    <property type="match status" value="1"/>
</dbReference>
<name>A0A120FKM6_9BRAD</name>
<reference evidence="10 11" key="1">
    <citation type="submission" date="2015-11" db="EMBL/GenBank/DDBJ databases">
        <title>Draft Genome Sequence of the Strain BR 10303 (Bradyrhizobium sp.) isolated from nodules of Centrolobium paraense.</title>
        <authorList>
            <person name="Zelli J.E."/>
            <person name="Simoes-Araujo J.L."/>
            <person name="Barauna A.C."/>
            <person name="Silva K."/>
        </authorList>
    </citation>
    <scope>NUCLEOTIDE SEQUENCE [LARGE SCALE GENOMIC DNA]</scope>
    <source>
        <strain evidence="10 11">BR 10303</strain>
    </source>
</reference>
<evidence type="ECO:0000256" key="2">
    <source>
        <dbReference type="ARBA" id="ARBA00022714"/>
    </source>
</evidence>
<dbReference type="InterPro" id="IPR017941">
    <property type="entry name" value="Rieske_2Fe-2S"/>
</dbReference>
<keyword evidence="11" id="KW-1185">Reference proteome</keyword>
<evidence type="ECO:0000313" key="10">
    <source>
        <dbReference type="EMBL" id="KWV50931.1"/>
    </source>
</evidence>
<dbReference type="GO" id="GO:0051213">
    <property type="term" value="F:dioxygenase activity"/>
    <property type="evidence" value="ECO:0007669"/>
    <property type="project" value="UniProtKB-KW"/>
</dbReference>
<dbReference type="PROSITE" id="PS51296">
    <property type="entry name" value="RIESKE"/>
    <property type="match status" value="1"/>
</dbReference>
<evidence type="ECO:0000259" key="9">
    <source>
        <dbReference type="PROSITE" id="PS51296"/>
    </source>
</evidence>
<protein>
    <submittedName>
        <fullName evidence="10">p-cumate dioxygenase</fullName>
    </submittedName>
</protein>
<evidence type="ECO:0000256" key="8">
    <source>
        <dbReference type="ARBA" id="ARBA00023027"/>
    </source>
</evidence>
<dbReference type="GO" id="GO:0051537">
    <property type="term" value="F:2 iron, 2 sulfur cluster binding"/>
    <property type="evidence" value="ECO:0007669"/>
    <property type="project" value="UniProtKB-KW"/>
</dbReference>
<comment type="similarity">
    <text evidence="1">Belongs to the bacterial ring-hydroxylating dioxygenase alpha subunit family.</text>
</comment>
<dbReference type="InterPro" id="IPR015879">
    <property type="entry name" value="Ring_hydroxy_dOase_asu_C_dom"/>
</dbReference>
<keyword evidence="7" id="KW-0411">Iron-sulfur</keyword>
<evidence type="ECO:0000256" key="4">
    <source>
        <dbReference type="ARBA" id="ARBA00022964"/>
    </source>
</evidence>
<dbReference type="GO" id="GO:0005506">
    <property type="term" value="F:iron ion binding"/>
    <property type="evidence" value="ECO:0007669"/>
    <property type="project" value="InterPro"/>
</dbReference>
<dbReference type="PANTHER" id="PTHR43756:SF1">
    <property type="entry name" value="3-PHENYLPROPIONATE_CINNAMIC ACID DIOXYGENASE SUBUNIT ALPHA"/>
    <property type="match status" value="1"/>
</dbReference>
<keyword evidence="3" id="KW-0479">Metal-binding</keyword>
<organism evidence="10 11">
    <name type="scientific">Bradyrhizobium macuxiense</name>
    <dbReference type="NCBI Taxonomy" id="1755647"/>
    <lineage>
        <taxon>Bacteria</taxon>
        <taxon>Pseudomonadati</taxon>
        <taxon>Pseudomonadota</taxon>
        <taxon>Alphaproteobacteria</taxon>
        <taxon>Hyphomicrobiales</taxon>
        <taxon>Nitrobacteraceae</taxon>
        <taxon>Bradyrhizobium</taxon>
    </lineage>
</organism>
<keyword evidence="8" id="KW-0520">NAD</keyword>
<comment type="caution">
    <text evidence="10">The sequence shown here is derived from an EMBL/GenBank/DDBJ whole genome shotgun (WGS) entry which is preliminary data.</text>
</comment>
<sequence>MNAEHPQPALLVNPAQRIFKVARRNFVDPEIFKAEKEKIFDRSWLYLGHSSELPKPGDFVTRKVAGRGILFTRDSKGQLRALLNTCPHRGAQVCRERKGNAKSFQCFYHGWVFGADGKLRSQPGEASYPEGFKGRDTSNMQPVPRFETYRDFNFISFDGNIMPLVDYLAGAKEYLDVICDQTDAGMSIVAGSQEYSIRANWKLLTENSIDGYHAATTHATYFDILMSSTDNLATGMGGGGYGYDLGNGHAVLEYGAPWGRPVAQWIPGWGEAGKSEIERIYDNLVQRHGEARAERIARKNRNLFIFPNLVVNDIMALTVRTYFPMAPDYMVINAWALAPNDESAWARKYRLNNFLEFLGPGGFATPDDAEALEHCQRGFENSKEALWNDISKGMGKEKPHHDDELQMRAFWTQWNKQMFPAPASGIKSVAA</sequence>
<feature type="domain" description="Rieske" evidence="9">
    <location>
        <begin position="45"/>
        <end position="129"/>
    </location>
</feature>
<dbReference type="InterPro" id="IPR036922">
    <property type="entry name" value="Rieske_2Fe-2S_sf"/>
</dbReference>
<dbReference type="OrthoDB" id="7456916at2"/>
<evidence type="ECO:0000256" key="3">
    <source>
        <dbReference type="ARBA" id="ARBA00022723"/>
    </source>
</evidence>
<dbReference type="RefSeq" id="WP_066511472.1">
    <property type="nucleotide sequence ID" value="NZ_LNCU01000092.1"/>
</dbReference>
<evidence type="ECO:0000256" key="7">
    <source>
        <dbReference type="ARBA" id="ARBA00023014"/>
    </source>
</evidence>
<dbReference type="InterPro" id="IPR015881">
    <property type="entry name" value="ARHD_Rieske_2Fe_2S"/>
</dbReference>
<dbReference type="SUPFAM" id="SSF55961">
    <property type="entry name" value="Bet v1-like"/>
    <property type="match status" value="1"/>
</dbReference>
<dbReference type="PROSITE" id="PS00570">
    <property type="entry name" value="RING_HYDROXYL_ALPHA"/>
    <property type="match status" value="1"/>
</dbReference>